<evidence type="ECO:0008006" key="3">
    <source>
        <dbReference type="Google" id="ProtNLM"/>
    </source>
</evidence>
<name>A0A937K2D4_9BACT</name>
<evidence type="ECO:0000313" key="2">
    <source>
        <dbReference type="Proteomes" id="UP000659388"/>
    </source>
</evidence>
<accession>A0A937K2D4</accession>
<reference evidence="1" key="1">
    <citation type="submission" date="2021-01" db="EMBL/GenBank/DDBJ databases">
        <title>Fulvivirga kasyanovii gen. nov., sp nov., a novel member of the phylum Bacteroidetes isolated from seawater in a mussel farm.</title>
        <authorList>
            <person name="Zhao L.-H."/>
            <person name="Wang Z.-J."/>
        </authorList>
    </citation>
    <scope>NUCLEOTIDE SEQUENCE</scope>
    <source>
        <strain evidence="1">2943</strain>
    </source>
</reference>
<dbReference type="Proteomes" id="UP000659388">
    <property type="component" value="Unassembled WGS sequence"/>
</dbReference>
<gene>
    <name evidence="1" type="ORF">JL102_16170</name>
</gene>
<sequence>MKIYAISGLGADERAFYKLQLQYPIVHLPWKTPLLGDSLRTYAQRFVNDIDDSKPFALLGLSFGGMVVVEIGKILKPEKTIIISSAPTKNELPNSLRIIGRLGLTKLMQLA</sequence>
<dbReference type="AlphaFoldDB" id="A0A937K2D4"/>
<dbReference type="InterPro" id="IPR029058">
    <property type="entry name" value="AB_hydrolase_fold"/>
</dbReference>
<dbReference type="EMBL" id="JAESIY010000009">
    <property type="protein sequence ID" value="MBL3657687.1"/>
    <property type="molecule type" value="Genomic_DNA"/>
</dbReference>
<protein>
    <recommendedName>
        <fullName evidence="3">Alpha/beta hydrolase</fullName>
    </recommendedName>
</protein>
<dbReference type="SUPFAM" id="SSF53474">
    <property type="entry name" value="alpha/beta-Hydrolases"/>
    <property type="match status" value="1"/>
</dbReference>
<proteinExistence type="predicted"/>
<organism evidence="1 2">
    <name type="scientific">Fulvivirga sediminis</name>
    <dbReference type="NCBI Taxonomy" id="2803949"/>
    <lineage>
        <taxon>Bacteria</taxon>
        <taxon>Pseudomonadati</taxon>
        <taxon>Bacteroidota</taxon>
        <taxon>Cytophagia</taxon>
        <taxon>Cytophagales</taxon>
        <taxon>Fulvivirgaceae</taxon>
        <taxon>Fulvivirga</taxon>
    </lineage>
</organism>
<dbReference type="RefSeq" id="WP_202245484.1">
    <property type="nucleotide sequence ID" value="NZ_JAESIY010000009.1"/>
</dbReference>
<dbReference type="Gene3D" id="3.40.50.1820">
    <property type="entry name" value="alpha/beta hydrolase"/>
    <property type="match status" value="1"/>
</dbReference>
<keyword evidence="2" id="KW-1185">Reference proteome</keyword>
<comment type="caution">
    <text evidence="1">The sequence shown here is derived from an EMBL/GenBank/DDBJ whole genome shotgun (WGS) entry which is preliminary data.</text>
</comment>
<evidence type="ECO:0000313" key="1">
    <source>
        <dbReference type="EMBL" id="MBL3657687.1"/>
    </source>
</evidence>